<accession>A0A9D4Q6Q0</accession>
<organism evidence="2 3">
    <name type="scientific">Rhipicephalus sanguineus</name>
    <name type="common">Brown dog tick</name>
    <name type="synonym">Ixodes sanguineus</name>
    <dbReference type="NCBI Taxonomy" id="34632"/>
    <lineage>
        <taxon>Eukaryota</taxon>
        <taxon>Metazoa</taxon>
        <taxon>Ecdysozoa</taxon>
        <taxon>Arthropoda</taxon>
        <taxon>Chelicerata</taxon>
        <taxon>Arachnida</taxon>
        <taxon>Acari</taxon>
        <taxon>Parasitiformes</taxon>
        <taxon>Ixodida</taxon>
        <taxon>Ixodoidea</taxon>
        <taxon>Ixodidae</taxon>
        <taxon>Rhipicephalinae</taxon>
        <taxon>Rhipicephalus</taxon>
        <taxon>Rhipicephalus</taxon>
    </lineage>
</organism>
<evidence type="ECO:0000259" key="1">
    <source>
        <dbReference type="Pfam" id="PF09588"/>
    </source>
</evidence>
<dbReference type="AlphaFoldDB" id="A0A9D4Q6Q0"/>
<reference evidence="2" key="2">
    <citation type="submission" date="2021-09" db="EMBL/GenBank/DDBJ databases">
        <authorList>
            <person name="Jia N."/>
            <person name="Wang J."/>
            <person name="Shi W."/>
            <person name="Du L."/>
            <person name="Sun Y."/>
            <person name="Zhan W."/>
            <person name="Jiang J."/>
            <person name="Wang Q."/>
            <person name="Zhang B."/>
            <person name="Ji P."/>
            <person name="Sakyi L.B."/>
            <person name="Cui X."/>
            <person name="Yuan T."/>
            <person name="Jiang B."/>
            <person name="Yang W."/>
            <person name="Lam T.T.-Y."/>
            <person name="Chang Q."/>
            <person name="Ding S."/>
            <person name="Wang X."/>
            <person name="Zhu J."/>
            <person name="Ruan X."/>
            <person name="Zhao L."/>
            <person name="Wei J."/>
            <person name="Que T."/>
            <person name="Du C."/>
            <person name="Cheng J."/>
            <person name="Dai P."/>
            <person name="Han X."/>
            <person name="Huang E."/>
            <person name="Gao Y."/>
            <person name="Liu J."/>
            <person name="Shao H."/>
            <person name="Ye R."/>
            <person name="Li L."/>
            <person name="Wei W."/>
            <person name="Wang X."/>
            <person name="Wang C."/>
            <person name="Huo Q."/>
            <person name="Li W."/>
            <person name="Guo W."/>
            <person name="Chen H."/>
            <person name="Chen S."/>
            <person name="Zhou L."/>
            <person name="Zhou L."/>
            <person name="Ni X."/>
            <person name="Tian J."/>
            <person name="Zhou Y."/>
            <person name="Sheng Y."/>
            <person name="Liu T."/>
            <person name="Pan Y."/>
            <person name="Xia L."/>
            <person name="Li J."/>
            <person name="Zhao F."/>
            <person name="Cao W."/>
        </authorList>
    </citation>
    <scope>NUCLEOTIDE SEQUENCE</scope>
    <source>
        <strain evidence="2">Rsan-2018</strain>
        <tissue evidence="2">Larvae</tissue>
    </source>
</reference>
<sequence length="161" mass="18366">MRPVILQDVDCRSPHESGVPEPTPTRLFDARAVKDDGKEQLDSLHQLGRVFKEFGNDDFGLAVNLAFPWLAASPDRFVYDPEELTYGVLEIKCPYSLKDSQLEEAMSKKFCMIFEENYEAQLDREHEYYAQGLGQMVITGCLSADFVVCSENRIAIERICF</sequence>
<gene>
    <name evidence="2" type="ORF">HPB52_013206</name>
</gene>
<dbReference type="InterPro" id="IPR019080">
    <property type="entry name" value="YqaJ_viral_recombinase"/>
</dbReference>
<dbReference type="EMBL" id="JABSTV010001248">
    <property type="protein sequence ID" value="KAH7968962.1"/>
    <property type="molecule type" value="Genomic_DNA"/>
</dbReference>
<reference evidence="2" key="1">
    <citation type="journal article" date="2020" name="Cell">
        <title>Large-Scale Comparative Analyses of Tick Genomes Elucidate Their Genetic Diversity and Vector Capacities.</title>
        <authorList>
            <consortium name="Tick Genome and Microbiome Consortium (TIGMIC)"/>
            <person name="Jia N."/>
            <person name="Wang J."/>
            <person name="Shi W."/>
            <person name="Du L."/>
            <person name="Sun Y."/>
            <person name="Zhan W."/>
            <person name="Jiang J.F."/>
            <person name="Wang Q."/>
            <person name="Zhang B."/>
            <person name="Ji P."/>
            <person name="Bell-Sakyi L."/>
            <person name="Cui X.M."/>
            <person name="Yuan T.T."/>
            <person name="Jiang B.G."/>
            <person name="Yang W.F."/>
            <person name="Lam T.T."/>
            <person name="Chang Q.C."/>
            <person name="Ding S.J."/>
            <person name="Wang X.J."/>
            <person name="Zhu J.G."/>
            <person name="Ruan X.D."/>
            <person name="Zhao L."/>
            <person name="Wei J.T."/>
            <person name="Ye R.Z."/>
            <person name="Que T.C."/>
            <person name="Du C.H."/>
            <person name="Zhou Y.H."/>
            <person name="Cheng J.X."/>
            <person name="Dai P.F."/>
            <person name="Guo W.B."/>
            <person name="Han X.H."/>
            <person name="Huang E.J."/>
            <person name="Li L.F."/>
            <person name="Wei W."/>
            <person name="Gao Y.C."/>
            <person name="Liu J.Z."/>
            <person name="Shao H.Z."/>
            <person name="Wang X."/>
            <person name="Wang C.C."/>
            <person name="Yang T.C."/>
            <person name="Huo Q.B."/>
            <person name="Li W."/>
            <person name="Chen H.Y."/>
            <person name="Chen S.E."/>
            <person name="Zhou L.G."/>
            <person name="Ni X.B."/>
            <person name="Tian J.H."/>
            <person name="Sheng Y."/>
            <person name="Liu T."/>
            <person name="Pan Y.S."/>
            <person name="Xia L.Y."/>
            <person name="Li J."/>
            <person name="Zhao F."/>
            <person name="Cao W.C."/>
        </authorList>
    </citation>
    <scope>NUCLEOTIDE SEQUENCE</scope>
    <source>
        <strain evidence="2">Rsan-2018</strain>
    </source>
</reference>
<dbReference type="VEuPathDB" id="VectorBase:RSAN_029616"/>
<dbReference type="InterPro" id="IPR011604">
    <property type="entry name" value="PDDEXK-like_dom_sf"/>
</dbReference>
<dbReference type="SUPFAM" id="SSF52980">
    <property type="entry name" value="Restriction endonuclease-like"/>
    <property type="match status" value="1"/>
</dbReference>
<comment type="caution">
    <text evidence="2">The sequence shown here is derived from an EMBL/GenBank/DDBJ whole genome shotgun (WGS) entry which is preliminary data.</text>
</comment>
<dbReference type="InterPro" id="IPR011335">
    <property type="entry name" value="Restrct_endonuc-II-like"/>
</dbReference>
<dbReference type="Proteomes" id="UP000821837">
    <property type="component" value="Unassembled WGS sequence"/>
</dbReference>
<protein>
    <recommendedName>
        <fullName evidence="1">YqaJ viral recombinase domain-containing protein</fullName>
    </recommendedName>
</protein>
<dbReference type="CDD" id="cd22343">
    <property type="entry name" value="PDDEXK_lambda_exonuclease-like"/>
    <property type="match status" value="1"/>
</dbReference>
<evidence type="ECO:0000313" key="3">
    <source>
        <dbReference type="Proteomes" id="UP000821837"/>
    </source>
</evidence>
<dbReference type="Pfam" id="PF09588">
    <property type="entry name" value="YqaJ"/>
    <property type="match status" value="1"/>
</dbReference>
<dbReference type="InterPro" id="IPR051703">
    <property type="entry name" value="NF-kappa-B_Signaling_Reg"/>
</dbReference>
<dbReference type="PANTHER" id="PTHR46609">
    <property type="entry name" value="EXONUCLEASE, PHAGE-TYPE/RECB, C-TERMINAL DOMAIN-CONTAINING PROTEIN"/>
    <property type="match status" value="1"/>
</dbReference>
<dbReference type="GO" id="GO:0006281">
    <property type="term" value="P:DNA repair"/>
    <property type="evidence" value="ECO:0007669"/>
    <property type="project" value="UniProtKB-ARBA"/>
</dbReference>
<evidence type="ECO:0000313" key="2">
    <source>
        <dbReference type="EMBL" id="KAH7968962.1"/>
    </source>
</evidence>
<name>A0A9D4Q6Q0_RHISA</name>
<dbReference type="PANTHER" id="PTHR46609:SF8">
    <property type="entry name" value="YQAJ VIRAL RECOMBINASE DOMAIN-CONTAINING PROTEIN"/>
    <property type="match status" value="1"/>
</dbReference>
<keyword evidence="3" id="KW-1185">Reference proteome</keyword>
<feature type="domain" description="YqaJ viral recombinase" evidence="1">
    <location>
        <begin position="61"/>
        <end position="141"/>
    </location>
</feature>
<dbReference type="Gene3D" id="3.90.320.10">
    <property type="match status" value="1"/>
</dbReference>
<proteinExistence type="predicted"/>